<evidence type="ECO:0000256" key="5">
    <source>
        <dbReference type="ARBA" id="ARBA00022840"/>
    </source>
</evidence>
<dbReference type="PANTHER" id="PTHR45797:SF3">
    <property type="entry name" value="TRANSCRIPTIONAL REGULATOR ATRX HOMOLOG"/>
    <property type="match status" value="1"/>
</dbReference>
<dbReference type="InterPro" id="IPR044574">
    <property type="entry name" value="ARIP4-like"/>
</dbReference>
<proteinExistence type="inferred from homology"/>
<keyword evidence="7" id="KW-0539">Nucleus</keyword>
<evidence type="ECO:0000256" key="1">
    <source>
        <dbReference type="ARBA" id="ARBA00004123"/>
    </source>
</evidence>
<dbReference type="GO" id="GO:0005634">
    <property type="term" value="C:nucleus"/>
    <property type="evidence" value="ECO:0007669"/>
    <property type="project" value="UniProtKB-SubCell"/>
</dbReference>
<sequence>MEQKIYERQISKLSTAFRVVDEHQIDRHFNLKCQEELYEFEPNTTKPKSTLNLPKDRLMAELILKHKDLVMDILEHDSLLQNNEAEELDENDRNAAWEDYEKERDGVQINNLNPSIFQVSKSSDDLVLYNTLRKIFPQASTLQLNDMFIQVKNAQNVEQ</sequence>
<comment type="subcellular location">
    <subcellularLocation>
        <location evidence="1">Nucleus</location>
    </subcellularLocation>
</comment>
<dbReference type="GO" id="GO:0003677">
    <property type="term" value="F:DNA binding"/>
    <property type="evidence" value="ECO:0007669"/>
    <property type="project" value="UniProtKB-KW"/>
</dbReference>
<dbReference type="PANTHER" id="PTHR45797">
    <property type="entry name" value="RAD54-LIKE"/>
    <property type="match status" value="1"/>
</dbReference>
<comment type="similarity">
    <text evidence="2">Belongs to the SNF2/RAD54 helicase family.</text>
</comment>
<organism evidence="8">
    <name type="scientific">Melanaphis sacchari</name>
    <dbReference type="NCBI Taxonomy" id="742174"/>
    <lineage>
        <taxon>Eukaryota</taxon>
        <taxon>Metazoa</taxon>
        <taxon>Ecdysozoa</taxon>
        <taxon>Arthropoda</taxon>
        <taxon>Hexapoda</taxon>
        <taxon>Insecta</taxon>
        <taxon>Pterygota</taxon>
        <taxon>Neoptera</taxon>
        <taxon>Paraneoptera</taxon>
        <taxon>Hemiptera</taxon>
        <taxon>Sternorrhyncha</taxon>
        <taxon>Aphidomorpha</taxon>
        <taxon>Aphidoidea</taxon>
        <taxon>Aphididae</taxon>
        <taxon>Aphidini</taxon>
        <taxon>Melanaphis</taxon>
    </lineage>
</organism>
<evidence type="ECO:0000256" key="4">
    <source>
        <dbReference type="ARBA" id="ARBA00022806"/>
    </source>
</evidence>
<evidence type="ECO:0000313" key="8">
    <source>
        <dbReference type="EMBL" id="MBW13547.1"/>
    </source>
</evidence>
<protein>
    <submittedName>
        <fullName evidence="8">Transcriptional regulator ATRX</fullName>
    </submittedName>
</protein>
<keyword evidence="5" id="KW-0067">ATP-binding</keyword>
<evidence type="ECO:0000256" key="3">
    <source>
        <dbReference type="ARBA" id="ARBA00022741"/>
    </source>
</evidence>
<gene>
    <name evidence="8" type="primary">xnp-1_0</name>
</gene>
<accession>A0A2H8THE8</accession>
<dbReference type="EMBL" id="GFXV01001742">
    <property type="protein sequence ID" value="MBW13547.1"/>
    <property type="molecule type" value="Transcribed_RNA"/>
</dbReference>
<keyword evidence="3" id="KW-0547">Nucleotide-binding</keyword>
<dbReference type="GO" id="GO:0016887">
    <property type="term" value="F:ATP hydrolysis activity"/>
    <property type="evidence" value="ECO:0007669"/>
    <property type="project" value="InterPro"/>
</dbReference>
<keyword evidence="4" id="KW-0378">Hydrolase</keyword>
<dbReference type="OrthoDB" id="9900844at2759"/>
<dbReference type="GO" id="GO:0005524">
    <property type="term" value="F:ATP binding"/>
    <property type="evidence" value="ECO:0007669"/>
    <property type="project" value="UniProtKB-KW"/>
</dbReference>
<reference evidence="8" key="1">
    <citation type="submission" date="2017-10" db="EMBL/GenBank/DDBJ databases">
        <title>Transcriptome Assembly of Sugarcane Aphid Adults.</title>
        <authorList>
            <person name="Scully E.D."/>
            <person name="Palmer N.A."/>
            <person name="Geib S.M."/>
            <person name="Sarath G."/>
            <person name="Sattler S.E."/>
        </authorList>
    </citation>
    <scope>NUCLEOTIDE SEQUENCE</scope>
    <source>
        <tissue evidence="8">Whole body</tissue>
    </source>
</reference>
<evidence type="ECO:0000256" key="7">
    <source>
        <dbReference type="ARBA" id="ARBA00023242"/>
    </source>
</evidence>
<keyword evidence="4" id="KW-0347">Helicase</keyword>
<dbReference type="AlphaFoldDB" id="A0A2H8THE8"/>
<evidence type="ECO:0000256" key="6">
    <source>
        <dbReference type="ARBA" id="ARBA00023125"/>
    </source>
</evidence>
<dbReference type="GO" id="GO:0004386">
    <property type="term" value="F:helicase activity"/>
    <property type="evidence" value="ECO:0007669"/>
    <property type="project" value="UniProtKB-KW"/>
</dbReference>
<name>A0A2H8THE8_9HEMI</name>
<keyword evidence="6" id="KW-0238">DNA-binding</keyword>
<evidence type="ECO:0000256" key="2">
    <source>
        <dbReference type="ARBA" id="ARBA00007025"/>
    </source>
</evidence>